<comment type="caution">
    <text evidence="2">The sequence shown here is derived from an EMBL/GenBank/DDBJ whole genome shotgun (WGS) entry which is preliminary data.</text>
</comment>
<protein>
    <recommendedName>
        <fullName evidence="1">SLH domain-containing protein</fullName>
    </recommendedName>
</protein>
<dbReference type="Proteomes" id="UP000299794">
    <property type="component" value="Unassembled WGS sequence"/>
</dbReference>
<organism evidence="2 3">
    <name type="scientific">Planktothrix agardhii CCAP 1459/11A</name>
    <dbReference type="NCBI Taxonomy" id="282420"/>
    <lineage>
        <taxon>Bacteria</taxon>
        <taxon>Bacillati</taxon>
        <taxon>Cyanobacteriota</taxon>
        <taxon>Cyanophyceae</taxon>
        <taxon>Oscillatoriophycideae</taxon>
        <taxon>Oscillatoriales</taxon>
        <taxon>Microcoleaceae</taxon>
        <taxon>Planktothrix</taxon>
    </lineage>
</organism>
<dbReference type="Pfam" id="PF00395">
    <property type="entry name" value="SLH"/>
    <property type="match status" value="1"/>
</dbReference>
<proteinExistence type="predicted"/>
<feature type="domain" description="SLH" evidence="1">
    <location>
        <begin position="24"/>
        <end position="54"/>
    </location>
</feature>
<name>A0A479ZPX5_PLAAG</name>
<dbReference type="EMBL" id="BJCD01000003">
    <property type="protein sequence ID" value="GCL34232.1"/>
    <property type="molecule type" value="Genomic_DNA"/>
</dbReference>
<evidence type="ECO:0000259" key="1">
    <source>
        <dbReference type="Pfam" id="PF00395"/>
    </source>
</evidence>
<evidence type="ECO:0000313" key="2">
    <source>
        <dbReference type="EMBL" id="GCL34232.1"/>
    </source>
</evidence>
<gene>
    <name evidence="2" type="ORF">PA905_38390</name>
</gene>
<reference evidence="3" key="1">
    <citation type="submission" date="2019-02" db="EMBL/GenBank/DDBJ databases">
        <title>Draft genome sequence of Planktothrix agardhii NIES-905.</title>
        <authorList>
            <person name="Yamaguchi H."/>
            <person name="Suzuki S."/>
            <person name="Kawachi M."/>
        </authorList>
    </citation>
    <scope>NUCLEOTIDE SEQUENCE [LARGE SCALE GENOMIC DNA]</scope>
    <source>
        <strain evidence="3">CCAP 1459/11A</strain>
    </source>
</reference>
<sequence>MLVALASGLELKPHTNPQQTLKIFKDANQIPPWAIEGVATATEAGLVVNYPDKNTLNI</sequence>
<evidence type="ECO:0000313" key="3">
    <source>
        <dbReference type="Proteomes" id="UP000299794"/>
    </source>
</evidence>
<dbReference type="AlphaFoldDB" id="A0A479ZPX5"/>
<accession>A0A479ZPX5</accession>
<dbReference type="RefSeq" id="WP_237157105.1">
    <property type="nucleotide sequence ID" value="NZ_BJCD01000003.1"/>
</dbReference>
<dbReference type="InterPro" id="IPR001119">
    <property type="entry name" value="SLH_dom"/>
</dbReference>